<accession>A0ABP8GIA6</accession>
<protein>
    <recommendedName>
        <fullName evidence="3">Alpha/beta hydrolase</fullName>
    </recommendedName>
</protein>
<comment type="caution">
    <text evidence="1">The sequence shown here is derived from an EMBL/GenBank/DDBJ whole genome shotgun (WGS) entry which is preliminary data.</text>
</comment>
<evidence type="ECO:0000313" key="1">
    <source>
        <dbReference type="EMBL" id="GAA4324561.1"/>
    </source>
</evidence>
<organism evidence="1 2">
    <name type="scientific">Streptomyces venetus</name>
    <dbReference type="NCBI Taxonomy" id="1701086"/>
    <lineage>
        <taxon>Bacteria</taxon>
        <taxon>Bacillati</taxon>
        <taxon>Actinomycetota</taxon>
        <taxon>Actinomycetes</taxon>
        <taxon>Kitasatosporales</taxon>
        <taxon>Streptomycetaceae</taxon>
        <taxon>Streptomyces</taxon>
    </lineage>
</organism>
<dbReference type="Proteomes" id="UP001501115">
    <property type="component" value="Unassembled WGS sequence"/>
</dbReference>
<dbReference type="EMBL" id="BAABET010000008">
    <property type="protein sequence ID" value="GAA4324561.1"/>
    <property type="molecule type" value="Genomic_DNA"/>
</dbReference>
<name>A0ABP8GIA6_9ACTN</name>
<sequence>MTDFVLVAGAWLGAWEQIARIVNGATPHPGATVAELLRSDRWELIHMDTGHWPMFSEPRELARVLHESASRP</sequence>
<gene>
    <name evidence="1" type="ORF">GCM10023086_51050</name>
</gene>
<keyword evidence="2" id="KW-1185">Reference proteome</keyword>
<evidence type="ECO:0000313" key="2">
    <source>
        <dbReference type="Proteomes" id="UP001501115"/>
    </source>
</evidence>
<proteinExistence type="predicted"/>
<evidence type="ECO:0008006" key="3">
    <source>
        <dbReference type="Google" id="ProtNLM"/>
    </source>
</evidence>
<reference evidence="2" key="1">
    <citation type="journal article" date="2019" name="Int. J. Syst. Evol. Microbiol.">
        <title>The Global Catalogue of Microorganisms (GCM) 10K type strain sequencing project: providing services to taxonomists for standard genome sequencing and annotation.</title>
        <authorList>
            <consortium name="The Broad Institute Genomics Platform"/>
            <consortium name="The Broad Institute Genome Sequencing Center for Infectious Disease"/>
            <person name="Wu L."/>
            <person name="Ma J."/>
        </authorList>
    </citation>
    <scope>NUCLEOTIDE SEQUENCE [LARGE SCALE GENOMIC DNA]</scope>
    <source>
        <strain evidence="2">JCM 31290</strain>
    </source>
</reference>